<organism evidence="1 2">
    <name type="scientific">Spodoptera exigua</name>
    <name type="common">Beet armyworm</name>
    <name type="synonym">Noctua fulgens</name>
    <dbReference type="NCBI Taxonomy" id="7107"/>
    <lineage>
        <taxon>Eukaryota</taxon>
        <taxon>Metazoa</taxon>
        <taxon>Ecdysozoa</taxon>
        <taxon>Arthropoda</taxon>
        <taxon>Hexapoda</taxon>
        <taxon>Insecta</taxon>
        <taxon>Pterygota</taxon>
        <taxon>Neoptera</taxon>
        <taxon>Endopterygota</taxon>
        <taxon>Lepidoptera</taxon>
        <taxon>Glossata</taxon>
        <taxon>Ditrysia</taxon>
        <taxon>Noctuoidea</taxon>
        <taxon>Noctuidae</taxon>
        <taxon>Amphipyrinae</taxon>
        <taxon>Spodoptera</taxon>
    </lineage>
</organism>
<protein>
    <submittedName>
        <fullName evidence="1">Uncharacterized protein</fullName>
    </submittedName>
</protein>
<name>A0A922M418_SPOEX</name>
<evidence type="ECO:0000313" key="1">
    <source>
        <dbReference type="EMBL" id="KAH9629424.1"/>
    </source>
</evidence>
<accession>A0A922M418</accession>
<comment type="caution">
    <text evidence="1">The sequence shown here is derived from an EMBL/GenBank/DDBJ whole genome shotgun (WGS) entry which is preliminary data.</text>
</comment>
<evidence type="ECO:0000313" key="2">
    <source>
        <dbReference type="Proteomes" id="UP000814243"/>
    </source>
</evidence>
<reference evidence="1" key="1">
    <citation type="journal article" date="2021" name="G3 (Bethesda)">
        <title>Genome and transcriptome analysis of the beet armyworm Spodoptera exigua reveals targets for pest control. .</title>
        <authorList>
            <person name="Simon S."/>
            <person name="Breeschoten T."/>
            <person name="Jansen H.J."/>
            <person name="Dirks R.P."/>
            <person name="Schranz M.E."/>
            <person name="Ros V.I.D."/>
        </authorList>
    </citation>
    <scope>NUCLEOTIDE SEQUENCE</scope>
    <source>
        <strain evidence="1">TB_SE_WUR_2020</strain>
    </source>
</reference>
<sequence length="101" mass="11199">MSGNPKTNGDRLSFIPEPIAAETYEMIPHNSKSKESSSKYDQLFPEIEEVLGPSPTFRPCTLVWRDLTVHTKLKDGKLKRLVNNVSGIAKPGTMTALMGPR</sequence>
<dbReference type="AlphaFoldDB" id="A0A922M418"/>
<proteinExistence type="predicted"/>
<dbReference type="EMBL" id="JACEFF010000866">
    <property type="protein sequence ID" value="KAH9629424.1"/>
    <property type="molecule type" value="Genomic_DNA"/>
</dbReference>
<dbReference type="Proteomes" id="UP000814243">
    <property type="component" value="Unassembled WGS sequence"/>
</dbReference>
<gene>
    <name evidence="1" type="ORF">HF086_013338</name>
</gene>